<keyword evidence="1" id="KW-1133">Transmembrane helix</keyword>
<name>A0ABV1F6Z6_9BACI</name>
<dbReference type="EMBL" id="JBBMFN010000095">
    <property type="protein sequence ID" value="MEQ2468338.1"/>
    <property type="molecule type" value="Genomic_DNA"/>
</dbReference>
<comment type="caution">
    <text evidence="4">The sequence shown here is derived from an EMBL/GenBank/DDBJ whole genome shotgun (WGS) entry which is preliminary data.</text>
</comment>
<evidence type="ECO:0000313" key="5">
    <source>
        <dbReference type="Proteomes" id="UP001465426"/>
    </source>
</evidence>
<evidence type="ECO:0000313" key="4">
    <source>
        <dbReference type="EMBL" id="MEQ2468338.1"/>
    </source>
</evidence>
<reference evidence="4 5" key="1">
    <citation type="submission" date="2024-03" db="EMBL/GenBank/DDBJ databases">
        <title>Human intestinal bacterial collection.</title>
        <authorList>
            <person name="Pauvert C."/>
            <person name="Hitch T.C.A."/>
            <person name="Clavel T."/>
        </authorList>
    </citation>
    <scope>NUCLEOTIDE SEQUENCE [LARGE SCALE GENOMIC DNA]</scope>
    <source>
        <strain evidence="4 5">CLA-SR-H024</strain>
    </source>
</reference>
<proteinExistence type="predicted"/>
<dbReference type="Pfam" id="PF13786">
    <property type="entry name" value="DUF4179"/>
    <property type="match status" value="1"/>
</dbReference>
<dbReference type="Pfam" id="PF18705">
    <property type="entry name" value="DUF5643"/>
    <property type="match status" value="1"/>
</dbReference>
<keyword evidence="5" id="KW-1185">Reference proteome</keyword>
<dbReference type="RefSeq" id="WP_251629457.1">
    <property type="nucleotide sequence ID" value="NZ_JBBMFN010000095.1"/>
</dbReference>
<feature type="transmembrane region" description="Helical" evidence="1">
    <location>
        <begin position="53"/>
        <end position="70"/>
    </location>
</feature>
<keyword evidence="1" id="KW-0812">Transmembrane</keyword>
<dbReference type="Gene3D" id="2.60.40.1630">
    <property type="entry name" value="bacillus anthracis domain"/>
    <property type="match status" value="1"/>
</dbReference>
<evidence type="ECO:0000259" key="2">
    <source>
        <dbReference type="Pfam" id="PF13786"/>
    </source>
</evidence>
<feature type="domain" description="DUF5643" evidence="3">
    <location>
        <begin position="230"/>
        <end position="352"/>
    </location>
</feature>
<organism evidence="4 5">
    <name type="scientific">Niallia hominis</name>
    <dbReference type="NCBI Taxonomy" id="3133173"/>
    <lineage>
        <taxon>Bacteria</taxon>
        <taxon>Bacillati</taxon>
        <taxon>Bacillota</taxon>
        <taxon>Bacilli</taxon>
        <taxon>Bacillales</taxon>
        <taxon>Bacillaceae</taxon>
        <taxon>Niallia</taxon>
    </lineage>
</organism>
<gene>
    <name evidence="4" type="ORF">WMO63_22015</name>
</gene>
<evidence type="ECO:0000259" key="3">
    <source>
        <dbReference type="Pfam" id="PF18705"/>
    </source>
</evidence>
<dbReference type="InterPro" id="IPR040680">
    <property type="entry name" value="DUF5643"/>
</dbReference>
<keyword evidence="1" id="KW-0472">Membrane</keyword>
<accession>A0ABV1F6Z6</accession>
<dbReference type="Proteomes" id="UP001465426">
    <property type="component" value="Unassembled WGS sequence"/>
</dbReference>
<protein>
    <submittedName>
        <fullName evidence="4">DUF4179 domain-containing protein</fullName>
    </submittedName>
</protein>
<dbReference type="InterPro" id="IPR025436">
    <property type="entry name" value="DUF4179"/>
</dbReference>
<feature type="domain" description="DUF4179" evidence="2">
    <location>
        <begin position="52"/>
        <end position="142"/>
    </location>
</feature>
<sequence length="453" mass="51863">MKNDSKFIKETLGNVMKDVHFSERDRKKVLTAVKMVKEEKSSRPNIIVLYKKHIVAAIIFCLFISMLLTFPKLSPTLANTLSSLPFIESIFKAYGDGGLKKGKDSQLVSNIIATSKSNEAEMTIEEAIYDGERISFSYVVESKEPIRDYQIDNLNVSLKEEARAGIGKLTDGNYELVTPNKVAGIGTVNFIKHKELPKEIEVQPYYAVVINGKYEIFQFEFKLTKTENVETITPMITRQSKESEFTVKEIKRTPITTVVNMSYKRPVTENDDNMLMFRLITNEGEVIPWIYNTHGYGGITIKDNMEVMDSIQESFEGLDEKNTDSVTIQPMIVQNIWTYNPIEKPFRGKDTKLDLGELGKINIIGVKYTGNVMTLTYELNSQFPFLHSNYFTLKDHLGKVYYGAKTSITFKKKDHYIVEEAFMNISKKELTIEYMQEEAPEILKDLEIEVPLK</sequence>
<evidence type="ECO:0000256" key="1">
    <source>
        <dbReference type="SAM" id="Phobius"/>
    </source>
</evidence>